<dbReference type="EMBL" id="FWXR01000017">
    <property type="protein sequence ID" value="SMD00013.1"/>
    <property type="molecule type" value="Genomic_DNA"/>
</dbReference>
<dbReference type="RefSeq" id="WP_170923336.1">
    <property type="nucleotide sequence ID" value="NZ_FWXR01000017.1"/>
</dbReference>
<evidence type="ECO:0000256" key="5">
    <source>
        <dbReference type="ARBA" id="ARBA00022989"/>
    </source>
</evidence>
<keyword evidence="6" id="KW-0472">Membrane</keyword>
<dbReference type="AlphaFoldDB" id="A0A1W2DRH3"/>
<dbReference type="PANTHER" id="PTHR37461">
    <property type="entry name" value="ANTI-SIGMA-K FACTOR RSKA"/>
    <property type="match status" value="1"/>
</dbReference>
<evidence type="ECO:0000256" key="2">
    <source>
        <dbReference type="ARBA" id="ARBA00004236"/>
    </source>
</evidence>
<evidence type="ECO:0000256" key="4">
    <source>
        <dbReference type="ARBA" id="ARBA00022692"/>
    </source>
</evidence>
<evidence type="ECO:0000256" key="1">
    <source>
        <dbReference type="ARBA" id="ARBA00004167"/>
    </source>
</evidence>
<dbReference type="GO" id="GO:0016989">
    <property type="term" value="F:sigma factor antagonist activity"/>
    <property type="evidence" value="ECO:0007669"/>
    <property type="project" value="TreeGrafter"/>
</dbReference>
<dbReference type="STRING" id="937218.SAMN06297251_11741"/>
<reference evidence="10 11" key="1">
    <citation type="submission" date="2017-04" db="EMBL/GenBank/DDBJ databases">
        <authorList>
            <person name="Afonso C.L."/>
            <person name="Miller P.J."/>
            <person name="Scott M.A."/>
            <person name="Spackman E."/>
            <person name="Goraichik I."/>
            <person name="Dimitrov K.M."/>
            <person name="Suarez D.L."/>
            <person name="Swayne D.E."/>
        </authorList>
    </citation>
    <scope>NUCLEOTIDE SEQUENCE [LARGE SCALE GENOMIC DNA]</scope>
    <source>
        <strain evidence="10 11">CGMCC 1.10972</strain>
    </source>
</reference>
<comment type="subcellular location">
    <subcellularLocation>
        <location evidence="2">Cell membrane</location>
    </subcellularLocation>
    <subcellularLocation>
        <location evidence="1">Membrane</location>
        <topology evidence="1">Single-pass membrane protein</topology>
    </subcellularLocation>
</comment>
<dbReference type="Gene3D" id="1.10.10.1320">
    <property type="entry name" value="Anti-sigma factor, zinc-finger domain"/>
    <property type="match status" value="1"/>
</dbReference>
<evidence type="ECO:0000256" key="7">
    <source>
        <dbReference type="ARBA" id="ARBA00029829"/>
    </source>
</evidence>
<accession>A0A1W2DRH3</accession>
<dbReference type="Pfam" id="PF10099">
    <property type="entry name" value="RskA_C"/>
    <property type="match status" value="1"/>
</dbReference>
<dbReference type="InterPro" id="IPR018764">
    <property type="entry name" value="RskA_C"/>
</dbReference>
<protein>
    <recommendedName>
        <fullName evidence="8">Regulator of SigK</fullName>
    </recommendedName>
    <alternativeName>
        <fullName evidence="7">Sigma-K anti-sigma factor RskA</fullName>
    </alternativeName>
</protein>
<dbReference type="GO" id="GO:0006417">
    <property type="term" value="P:regulation of translation"/>
    <property type="evidence" value="ECO:0007669"/>
    <property type="project" value="TreeGrafter"/>
</dbReference>
<keyword evidence="11" id="KW-1185">Reference proteome</keyword>
<evidence type="ECO:0000256" key="3">
    <source>
        <dbReference type="ARBA" id="ARBA00022475"/>
    </source>
</evidence>
<gene>
    <name evidence="10" type="ORF">SAMN06297251_11741</name>
</gene>
<dbReference type="InterPro" id="IPR051474">
    <property type="entry name" value="Anti-sigma-K/W_factor"/>
</dbReference>
<sequence length="250" mass="26237">MSERDAEPDAGPDPAAEYALGVMDGAERRAVERRMRQDGPFAARVAWWQERLAPLNSQIAPENPPAEVWQRVEADLDRIARVRDGARDQRIESLARAARRGVSPIWRTLAVASSLLAVASLGAIAILAPGPADNPAAIGNETLTARLTSDTGQTLFTVVLDLQARTATLVPVSTIDDGSRVPELWLLPPGGAAPRSLGLLSEGRPLRLVLQGVSDETAGSSLAISLEPQGGSPTGAPTGPVVATGALDRI</sequence>
<evidence type="ECO:0000259" key="9">
    <source>
        <dbReference type="Pfam" id="PF10099"/>
    </source>
</evidence>
<keyword evidence="3" id="KW-1003">Cell membrane</keyword>
<evidence type="ECO:0000256" key="6">
    <source>
        <dbReference type="ARBA" id="ARBA00023136"/>
    </source>
</evidence>
<keyword evidence="5" id="KW-1133">Transmembrane helix</keyword>
<dbReference type="Proteomes" id="UP000192656">
    <property type="component" value="Unassembled WGS sequence"/>
</dbReference>
<feature type="domain" description="Anti-sigma K factor RskA C-terminal" evidence="9">
    <location>
        <begin position="115"/>
        <end position="241"/>
    </location>
</feature>
<keyword evidence="4" id="KW-0812">Transmembrane</keyword>
<dbReference type="GO" id="GO:0005886">
    <property type="term" value="C:plasma membrane"/>
    <property type="evidence" value="ECO:0007669"/>
    <property type="project" value="UniProtKB-SubCell"/>
</dbReference>
<dbReference type="PANTHER" id="PTHR37461:SF1">
    <property type="entry name" value="ANTI-SIGMA-K FACTOR RSKA"/>
    <property type="match status" value="1"/>
</dbReference>
<proteinExistence type="predicted"/>
<evidence type="ECO:0000313" key="11">
    <source>
        <dbReference type="Proteomes" id="UP000192656"/>
    </source>
</evidence>
<dbReference type="InterPro" id="IPR041916">
    <property type="entry name" value="Anti_sigma_zinc_sf"/>
</dbReference>
<name>A0A1W2DRH3_9HYPH</name>
<organism evidence="10 11">
    <name type="scientific">Fulvimarina manganoxydans</name>
    <dbReference type="NCBI Taxonomy" id="937218"/>
    <lineage>
        <taxon>Bacteria</taxon>
        <taxon>Pseudomonadati</taxon>
        <taxon>Pseudomonadota</taxon>
        <taxon>Alphaproteobacteria</taxon>
        <taxon>Hyphomicrobiales</taxon>
        <taxon>Aurantimonadaceae</taxon>
        <taxon>Fulvimarina</taxon>
    </lineage>
</organism>
<evidence type="ECO:0000256" key="8">
    <source>
        <dbReference type="ARBA" id="ARBA00030803"/>
    </source>
</evidence>
<evidence type="ECO:0000313" key="10">
    <source>
        <dbReference type="EMBL" id="SMD00013.1"/>
    </source>
</evidence>